<name>A0A0F9HY17_9ZZZZ</name>
<dbReference type="Pfam" id="PF04014">
    <property type="entry name" value="MazE_antitoxin"/>
    <property type="match status" value="1"/>
</dbReference>
<sequence>MDISQKIYYRNLQKISGSFFVSLPKKWVENYKLHSKSPVSIEIRSDGLLLIS</sequence>
<organism evidence="2">
    <name type="scientific">marine sediment metagenome</name>
    <dbReference type="NCBI Taxonomy" id="412755"/>
    <lineage>
        <taxon>unclassified sequences</taxon>
        <taxon>metagenomes</taxon>
        <taxon>ecological metagenomes</taxon>
    </lineage>
</organism>
<dbReference type="InterPro" id="IPR007159">
    <property type="entry name" value="SpoVT-AbrB_dom"/>
</dbReference>
<dbReference type="SUPFAM" id="SSF89447">
    <property type="entry name" value="AbrB/MazE/MraZ-like"/>
    <property type="match status" value="1"/>
</dbReference>
<evidence type="ECO:0000313" key="2">
    <source>
        <dbReference type="EMBL" id="KKL86610.1"/>
    </source>
</evidence>
<protein>
    <recommendedName>
        <fullName evidence="1">SpoVT-AbrB domain-containing protein</fullName>
    </recommendedName>
</protein>
<evidence type="ECO:0000259" key="1">
    <source>
        <dbReference type="Pfam" id="PF04014"/>
    </source>
</evidence>
<feature type="non-terminal residue" evidence="2">
    <location>
        <position position="52"/>
    </location>
</feature>
<dbReference type="InterPro" id="IPR037914">
    <property type="entry name" value="SpoVT-AbrB_sf"/>
</dbReference>
<gene>
    <name evidence="2" type="ORF">LCGC14_1943040</name>
</gene>
<reference evidence="2" key="1">
    <citation type="journal article" date="2015" name="Nature">
        <title>Complex archaea that bridge the gap between prokaryotes and eukaryotes.</title>
        <authorList>
            <person name="Spang A."/>
            <person name="Saw J.H."/>
            <person name="Jorgensen S.L."/>
            <person name="Zaremba-Niedzwiedzka K."/>
            <person name="Martijn J."/>
            <person name="Lind A.E."/>
            <person name="van Eijk R."/>
            <person name="Schleper C."/>
            <person name="Guy L."/>
            <person name="Ettema T.J."/>
        </authorList>
    </citation>
    <scope>NUCLEOTIDE SEQUENCE</scope>
</reference>
<dbReference type="GO" id="GO:0003677">
    <property type="term" value="F:DNA binding"/>
    <property type="evidence" value="ECO:0007669"/>
    <property type="project" value="InterPro"/>
</dbReference>
<accession>A0A0F9HY17</accession>
<dbReference type="AlphaFoldDB" id="A0A0F9HY17"/>
<dbReference type="EMBL" id="LAZR01021063">
    <property type="protein sequence ID" value="KKL86610.1"/>
    <property type="molecule type" value="Genomic_DNA"/>
</dbReference>
<feature type="domain" description="SpoVT-AbrB" evidence="1">
    <location>
        <begin position="13"/>
        <end position="51"/>
    </location>
</feature>
<comment type="caution">
    <text evidence="2">The sequence shown here is derived from an EMBL/GenBank/DDBJ whole genome shotgun (WGS) entry which is preliminary data.</text>
</comment>
<proteinExistence type="predicted"/>